<dbReference type="OrthoDB" id="2012566at2759"/>
<dbReference type="EMBL" id="KV878362">
    <property type="protein sequence ID" value="OJJ42280.1"/>
    <property type="molecule type" value="Genomic_DNA"/>
</dbReference>
<dbReference type="PANTHER" id="PTHR43611:SF3">
    <property type="entry name" value="FLAVIN MONONUCLEOTIDE HYDROLASE 1, CHLOROPLATIC"/>
    <property type="match status" value="1"/>
</dbReference>
<gene>
    <name evidence="1" type="ORF">ASPZODRAFT_137369</name>
</gene>
<dbReference type="VEuPathDB" id="FungiDB:ASPZODRAFT_137369"/>
<accession>A0A1L9S544</accession>
<dbReference type="Gene3D" id="3.40.50.1000">
    <property type="entry name" value="HAD superfamily/HAD-like"/>
    <property type="match status" value="1"/>
</dbReference>
<dbReference type="STRING" id="1073090.A0A1L9S544"/>
<dbReference type="RefSeq" id="XP_022576790.1">
    <property type="nucleotide sequence ID" value="XM_022724296.1"/>
</dbReference>
<dbReference type="InterPro" id="IPR036412">
    <property type="entry name" value="HAD-like_sf"/>
</dbReference>
<dbReference type="GeneID" id="34610761"/>
<evidence type="ECO:0000313" key="2">
    <source>
        <dbReference type="Proteomes" id="UP000184188"/>
    </source>
</evidence>
<dbReference type="InterPro" id="IPR023214">
    <property type="entry name" value="HAD_sf"/>
</dbReference>
<sequence length="98" mass="11374">MSIWYDILSTAGIVLPATFADGRRSLQANTDFLNRVREMKREYRLKVYAMSNISQYDFQQLQTGREGVFSLFDRCFASGDIGLRKPDAAFYEYVIQQI</sequence>
<dbReference type="SUPFAM" id="SSF56784">
    <property type="entry name" value="HAD-like"/>
    <property type="match status" value="1"/>
</dbReference>
<proteinExistence type="predicted"/>
<name>A0A1L9S544_9EURO</name>
<evidence type="ECO:0000313" key="1">
    <source>
        <dbReference type="EMBL" id="OJJ42280.1"/>
    </source>
</evidence>
<organism evidence="1 2">
    <name type="scientific">Penicilliopsis zonata CBS 506.65</name>
    <dbReference type="NCBI Taxonomy" id="1073090"/>
    <lineage>
        <taxon>Eukaryota</taxon>
        <taxon>Fungi</taxon>
        <taxon>Dikarya</taxon>
        <taxon>Ascomycota</taxon>
        <taxon>Pezizomycotina</taxon>
        <taxon>Eurotiomycetes</taxon>
        <taxon>Eurotiomycetidae</taxon>
        <taxon>Eurotiales</taxon>
        <taxon>Aspergillaceae</taxon>
        <taxon>Penicilliopsis</taxon>
    </lineage>
</organism>
<keyword evidence="2" id="KW-1185">Reference proteome</keyword>
<dbReference type="AlphaFoldDB" id="A0A1L9S544"/>
<protein>
    <submittedName>
        <fullName evidence="1">Uncharacterized protein</fullName>
    </submittedName>
</protein>
<dbReference type="Proteomes" id="UP000184188">
    <property type="component" value="Unassembled WGS sequence"/>
</dbReference>
<dbReference type="PANTHER" id="PTHR43611">
    <property type="entry name" value="ALPHA-D-GLUCOSE 1-PHOSPHATE PHOSPHATASE"/>
    <property type="match status" value="1"/>
</dbReference>
<reference evidence="2" key="1">
    <citation type="journal article" date="2017" name="Genome Biol.">
        <title>Comparative genomics reveals high biological diversity and specific adaptations in the industrially and medically important fungal genus Aspergillus.</title>
        <authorList>
            <person name="de Vries R.P."/>
            <person name="Riley R."/>
            <person name="Wiebenga A."/>
            <person name="Aguilar-Osorio G."/>
            <person name="Amillis S."/>
            <person name="Uchima C.A."/>
            <person name="Anderluh G."/>
            <person name="Asadollahi M."/>
            <person name="Askin M."/>
            <person name="Barry K."/>
            <person name="Battaglia E."/>
            <person name="Bayram O."/>
            <person name="Benocci T."/>
            <person name="Braus-Stromeyer S.A."/>
            <person name="Caldana C."/>
            <person name="Canovas D."/>
            <person name="Cerqueira G.C."/>
            <person name="Chen F."/>
            <person name="Chen W."/>
            <person name="Choi C."/>
            <person name="Clum A."/>
            <person name="Dos Santos R.A."/>
            <person name="Damasio A.R."/>
            <person name="Diallinas G."/>
            <person name="Emri T."/>
            <person name="Fekete E."/>
            <person name="Flipphi M."/>
            <person name="Freyberg S."/>
            <person name="Gallo A."/>
            <person name="Gournas C."/>
            <person name="Habgood R."/>
            <person name="Hainaut M."/>
            <person name="Harispe M.L."/>
            <person name="Henrissat B."/>
            <person name="Hilden K.S."/>
            <person name="Hope R."/>
            <person name="Hossain A."/>
            <person name="Karabika E."/>
            <person name="Karaffa L."/>
            <person name="Karanyi Z."/>
            <person name="Krasevec N."/>
            <person name="Kuo A."/>
            <person name="Kusch H."/>
            <person name="LaButti K."/>
            <person name="Lagendijk E.L."/>
            <person name="Lapidus A."/>
            <person name="Levasseur A."/>
            <person name="Lindquist E."/>
            <person name="Lipzen A."/>
            <person name="Logrieco A.F."/>
            <person name="MacCabe A."/>
            <person name="Maekelae M.R."/>
            <person name="Malavazi I."/>
            <person name="Melin P."/>
            <person name="Meyer V."/>
            <person name="Mielnichuk N."/>
            <person name="Miskei M."/>
            <person name="Molnar A.P."/>
            <person name="Mule G."/>
            <person name="Ngan C.Y."/>
            <person name="Orejas M."/>
            <person name="Orosz E."/>
            <person name="Ouedraogo J.P."/>
            <person name="Overkamp K.M."/>
            <person name="Park H.-S."/>
            <person name="Perrone G."/>
            <person name="Piumi F."/>
            <person name="Punt P.J."/>
            <person name="Ram A.F."/>
            <person name="Ramon A."/>
            <person name="Rauscher S."/>
            <person name="Record E."/>
            <person name="Riano-Pachon D.M."/>
            <person name="Robert V."/>
            <person name="Roehrig J."/>
            <person name="Ruller R."/>
            <person name="Salamov A."/>
            <person name="Salih N.S."/>
            <person name="Samson R.A."/>
            <person name="Sandor E."/>
            <person name="Sanguinetti M."/>
            <person name="Schuetze T."/>
            <person name="Sepcic K."/>
            <person name="Shelest E."/>
            <person name="Sherlock G."/>
            <person name="Sophianopoulou V."/>
            <person name="Squina F.M."/>
            <person name="Sun H."/>
            <person name="Susca A."/>
            <person name="Todd R.B."/>
            <person name="Tsang A."/>
            <person name="Unkles S.E."/>
            <person name="van de Wiele N."/>
            <person name="van Rossen-Uffink D."/>
            <person name="Oliveira J.V."/>
            <person name="Vesth T.C."/>
            <person name="Visser J."/>
            <person name="Yu J.-H."/>
            <person name="Zhou M."/>
            <person name="Andersen M.R."/>
            <person name="Archer D.B."/>
            <person name="Baker S.E."/>
            <person name="Benoit I."/>
            <person name="Brakhage A.A."/>
            <person name="Braus G.H."/>
            <person name="Fischer R."/>
            <person name="Frisvad J.C."/>
            <person name="Goldman G.H."/>
            <person name="Houbraken J."/>
            <person name="Oakley B."/>
            <person name="Pocsi I."/>
            <person name="Scazzocchio C."/>
            <person name="Seiboth B."/>
            <person name="vanKuyk P.A."/>
            <person name="Wortman J."/>
            <person name="Dyer P.S."/>
            <person name="Grigoriev I.V."/>
        </authorList>
    </citation>
    <scope>NUCLEOTIDE SEQUENCE [LARGE SCALE GENOMIC DNA]</scope>
    <source>
        <strain evidence="2">CBS 506.65</strain>
    </source>
</reference>